<sequence>MQQNNFSNLQHNSLYGVSTNSNSQQDMINTIHPGSYSLNSLQQVSTGSLQQNPVNRHQQVDIRSLSSHSGMNPVQANLGSLQQNSSVWQQMS</sequence>
<evidence type="ECO:0000256" key="1">
    <source>
        <dbReference type="SAM" id="MobiDB-lite"/>
    </source>
</evidence>
<organism evidence="2 3">
    <name type="scientific">Solanum bulbocastanum</name>
    <name type="common">Wild potato</name>
    <dbReference type="NCBI Taxonomy" id="147425"/>
    <lineage>
        <taxon>Eukaryota</taxon>
        <taxon>Viridiplantae</taxon>
        <taxon>Streptophyta</taxon>
        <taxon>Embryophyta</taxon>
        <taxon>Tracheophyta</taxon>
        <taxon>Spermatophyta</taxon>
        <taxon>Magnoliopsida</taxon>
        <taxon>eudicotyledons</taxon>
        <taxon>Gunneridae</taxon>
        <taxon>Pentapetalae</taxon>
        <taxon>asterids</taxon>
        <taxon>lamiids</taxon>
        <taxon>Solanales</taxon>
        <taxon>Solanaceae</taxon>
        <taxon>Solanoideae</taxon>
        <taxon>Solaneae</taxon>
        <taxon>Solanum</taxon>
    </lineage>
</organism>
<feature type="compositionally biased region" description="Polar residues" evidence="1">
    <location>
        <begin position="36"/>
        <end position="57"/>
    </location>
</feature>
<gene>
    <name evidence="2" type="ORF">RDI58_000759</name>
</gene>
<protein>
    <submittedName>
        <fullName evidence="2">Uncharacterized protein</fullName>
    </submittedName>
</protein>
<evidence type="ECO:0000313" key="3">
    <source>
        <dbReference type="Proteomes" id="UP001371456"/>
    </source>
</evidence>
<name>A0AAN8UB69_SOLBU</name>
<reference evidence="2 3" key="1">
    <citation type="submission" date="2024-02" db="EMBL/GenBank/DDBJ databases">
        <title>de novo genome assembly of Solanum bulbocastanum strain 11H21.</title>
        <authorList>
            <person name="Hosaka A.J."/>
        </authorList>
    </citation>
    <scope>NUCLEOTIDE SEQUENCE [LARGE SCALE GENOMIC DNA]</scope>
    <source>
        <tissue evidence="2">Young leaves</tissue>
    </source>
</reference>
<dbReference type="AlphaFoldDB" id="A0AAN8UB69"/>
<evidence type="ECO:0000313" key="2">
    <source>
        <dbReference type="EMBL" id="KAK6802975.1"/>
    </source>
</evidence>
<comment type="caution">
    <text evidence="2">The sequence shown here is derived from an EMBL/GenBank/DDBJ whole genome shotgun (WGS) entry which is preliminary data.</text>
</comment>
<feature type="compositionally biased region" description="Polar residues" evidence="1">
    <location>
        <begin position="1"/>
        <end position="28"/>
    </location>
</feature>
<proteinExistence type="predicted"/>
<dbReference type="EMBL" id="JBANQN010000001">
    <property type="protein sequence ID" value="KAK6802975.1"/>
    <property type="molecule type" value="Genomic_DNA"/>
</dbReference>
<feature type="compositionally biased region" description="Polar residues" evidence="1">
    <location>
        <begin position="64"/>
        <end position="92"/>
    </location>
</feature>
<dbReference type="Proteomes" id="UP001371456">
    <property type="component" value="Unassembled WGS sequence"/>
</dbReference>
<feature type="region of interest" description="Disordered" evidence="1">
    <location>
        <begin position="1"/>
        <end position="92"/>
    </location>
</feature>
<keyword evidence="3" id="KW-1185">Reference proteome</keyword>
<accession>A0AAN8UB69</accession>